<accession>A0A1I1JEX9</accession>
<evidence type="ECO:0000313" key="4">
    <source>
        <dbReference type="Proteomes" id="UP000182258"/>
    </source>
</evidence>
<feature type="transmembrane region" description="Helical" evidence="1">
    <location>
        <begin position="9"/>
        <end position="27"/>
    </location>
</feature>
<feature type="transmembrane region" description="Helical" evidence="1">
    <location>
        <begin position="216"/>
        <end position="235"/>
    </location>
</feature>
<evidence type="ECO:0000256" key="1">
    <source>
        <dbReference type="SAM" id="Phobius"/>
    </source>
</evidence>
<feature type="transmembrane region" description="Helical" evidence="1">
    <location>
        <begin position="187"/>
        <end position="204"/>
    </location>
</feature>
<feature type="transmembrane region" description="Helical" evidence="1">
    <location>
        <begin position="132"/>
        <end position="151"/>
    </location>
</feature>
<gene>
    <name evidence="3" type="ORF">SAMN04488059_10599</name>
</gene>
<dbReference type="STRING" id="728005.SAMN04488059_10599"/>
<keyword evidence="1" id="KW-0812">Transmembrane</keyword>
<dbReference type="Proteomes" id="UP000182258">
    <property type="component" value="Unassembled WGS sequence"/>
</dbReference>
<feature type="transmembrane region" description="Helical" evidence="1">
    <location>
        <begin position="80"/>
        <end position="99"/>
    </location>
</feature>
<organism evidence="3 4">
    <name type="scientific">Devosia psychrophila</name>
    <dbReference type="NCBI Taxonomy" id="728005"/>
    <lineage>
        <taxon>Bacteria</taxon>
        <taxon>Pseudomonadati</taxon>
        <taxon>Pseudomonadota</taxon>
        <taxon>Alphaproteobacteria</taxon>
        <taxon>Hyphomicrobiales</taxon>
        <taxon>Devosiaceae</taxon>
        <taxon>Devosia</taxon>
    </lineage>
</organism>
<dbReference type="AlphaFoldDB" id="A0A1I1JEX9"/>
<dbReference type="OrthoDB" id="9767863at2"/>
<dbReference type="EMBL" id="FOMB01000005">
    <property type="protein sequence ID" value="SFC44533.1"/>
    <property type="molecule type" value="Genomic_DNA"/>
</dbReference>
<dbReference type="GO" id="GO:0000271">
    <property type="term" value="P:polysaccharide biosynthetic process"/>
    <property type="evidence" value="ECO:0007669"/>
    <property type="project" value="TreeGrafter"/>
</dbReference>
<dbReference type="RefSeq" id="WP_052952649.1">
    <property type="nucleotide sequence ID" value="NZ_FOMB01000005.1"/>
</dbReference>
<feature type="transmembrane region" description="Helical" evidence="1">
    <location>
        <begin position="158"/>
        <end position="175"/>
    </location>
</feature>
<feature type="transmembrane region" description="Helical" evidence="1">
    <location>
        <begin position="309"/>
        <end position="330"/>
    </location>
</feature>
<keyword evidence="1" id="KW-1133">Transmembrane helix</keyword>
<sequence>MRHKFISVQYLRGFAAMFVLASHALLYPLVGHHLGYSRLGWMGVILFFVISGFIMVAVTGEGRFSPMDFLRRRFIRIVPMYWGATLIAAGLALFAPSLFKTTVYDTGQLVLSLLFIPFHNPVSGGIHPLYKLGWTLNYEVFFYVCFALLAFLGAQARVIGLTVAFSVLTAIGAMLRPEPAIAEFYTSFMPLAFCAGAWIGLATLRGRITTLPRPAVYAVALIGLVGLVEGFSVNRGLLEDGLAFIGLAAFASALVLLAVRFEHALPRIHLLELIGDASYSIYLVHIYEVAILAGLAFKLLDPADLWADYFIAAVSVVGGTLAGIVVYRWVEMPALRFFNGVFGKKRPLPVPAE</sequence>
<evidence type="ECO:0000313" key="3">
    <source>
        <dbReference type="EMBL" id="SFC44533.1"/>
    </source>
</evidence>
<feature type="transmembrane region" description="Helical" evidence="1">
    <location>
        <begin position="279"/>
        <end position="297"/>
    </location>
</feature>
<proteinExistence type="predicted"/>
<dbReference type="InterPro" id="IPR002656">
    <property type="entry name" value="Acyl_transf_3_dom"/>
</dbReference>
<protein>
    <submittedName>
        <fullName evidence="3">Exopolysaccharide production protein ExoZ</fullName>
    </submittedName>
</protein>
<dbReference type="Pfam" id="PF01757">
    <property type="entry name" value="Acyl_transf_3"/>
    <property type="match status" value="1"/>
</dbReference>
<dbReference type="GO" id="GO:0016747">
    <property type="term" value="F:acyltransferase activity, transferring groups other than amino-acyl groups"/>
    <property type="evidence" value="ECO:0007669"/>
    <property type="project" value="InterPro"/>
</dbReference>
<keyword evidence="1" id="KW-0472">Membrane</keyword>
<dbReference type="GO" id="GO:0016020">
    <property type="term" value="C:membrane"/>
    <property type="evidence" value="ECO:0007669"/>
    <property type="project" value="TreeGrafter"/>
</dbReference>
<feature type="transmembrane region" description="Helical" evidence="1">
    <location>
        <begin position="241"/>
        <end position="259"/>
    </location>
</feature>
<dbReference type="PANTHER" id="PTHR23028:SF131">
    <property type="entry name" value="BLR2367 PROTEIN"/>
    <property type="match status" value="1"/>
</dbReference>
<feature type="transmembrane region" description="Helical" evidence="1">
    <location>
        <begin position="39"/>
        <end position="59"/>
    </location>
</feature>
<reference evidence="3 4" key="1">
    <citation type="submission" date="2016-10" db="EMBL/GenBank/DDBJ databases">
        <authorList>
            <person name="de Groot N.N."/>
        </authorList>
    </citation>
    <scope>NUCLEOTIDE SEQUENCE [LARGE SCALE GENOMIC DNA]</scope>
    <source>
        <strain evidence="3 4">CGMCC 1.10210</strain>
    </source>
</reference>
<feature type="domain" description="Acyltransferase 3" evidence="2">
    <location>
        <begin position="7"/>
        <end position="326"/>
    </location>
</feature>
<evidence type="ECO:0000259" key="2">
    <source>
        <dbReference type="Pfam" id="PF01757"/>
    </source>
</evidence>
<dbReference type="PANTHER" id="PTHR23028">
    <property type="entry name" value="ACETYLTRANSFERASE"/>
    <property type="match status" value="1"/>
</dbReference>
<dbReference type="InterPro" id="IPR050879">
    <property type="entry name" value="Acyltransferase_3"/>
</dbReference>
<name>A0A1I1JEX9_9HYPH</name>